<reference evidence="3" key="2">
    <citation type="journal article" date="2008" name="Nucleic Acids Res.">
        <title>The rice annotation project database (RAP-DB): 2008 update.</title>
        <authorList>
            <consortium name="The rice annotation project (RAP)"/>
        </authorList>
    </citation>
    <scope>GENOME REANNOTATION</scope>
    <source>
        <strain evidence="3">cv. Nipponbare</strain>
    </source>
</reference>
<sequence>MGLPVSLSFPLSFLFLLPSSLSRLLSCLFQRESREKREEEASGAATLRWLEGGDVGVHACSRARGTQGGRWLAERAREMAGTASRRAYLRRQKKWLWWLLWGGGERENMKNGITSSRRS</sequence>
<gene>
    <name evidence="2" type="primary">OSJNBa0052I14.35</name>
</gene>
<keyword evidence="1" id="KW-0732">Signal</keyword>
<organism evidence="2 3">
    <name type="scientific">Oryza sativa subsp. japonica</name>
    <name type="common">Rice</name>
    <dbReference type="NCBI Taxonomy" id="39947"/>
    <lineage>
        <taxon>Eukaryota</taxon>
        <taxon>Viridiplantae</taxon>
        <taxon>Streptophyta</taxon>
        <taxon>Embryophyta</taxon>
        <taxon>Tracheophyta</taxon>
        <taxon>Spermatophyta</taxon>
        <taxon>Magnoliopsida</taxon>
        <taxon>Liliopsida</taxon>
        <taxon>Poales</taxon>
        <taxon>Poaceae</taxon>
        <taxon>BOP clade</taxon>
        <taxon>Oryzoideae</taxon>
        <taxon>Oryzeae</taxon>
        <taxon>Oryzinae</taxon>
        <taxon>Oryza</taxon>
        <taxon>Oryza sativa</taxon>
    </lineage>
</organism>
<evidence type="ECO:0000256" key="1">
    <source>
        <dbReference type="SAM" id="SignalP"/>
    </source>
</evidence>
<proteinExistence type="predicted"/>
<evidence type="ECO:0008006" key="4">
    <source>
        <dbReference type="Google" id="ProtNLM"/>
    </source>
</evidence>
<dbReference type="Proteomes" id="UP000000763">
    <property type="component" value="Chromosome 7"/>
</dbReference>
<feature type="chain" id="PRO_5004270004" description="Secreted protein" evidence="1">
    <location>
        <begin position="23"/>
        <end position="119"/>
    </location>
</feature>
<name>Q69N71_ORYSJ</name>
<evidence type="ECO:0000313" key="3">
    <source>
        <dbReference type="Proteomes" id="UP000000763"/>
    </source>
</evidence>
<accession>Q69N71</accession>
<evidence type="ECO:0000313" key="2">
    <source>
        <dbReference type="EMBL" id="BAD31645.1"/>
    </source>
</evidence>
<dbReference type="AlphaFoldDB" id="Q69N71"/>
<dbReference type="EMBL" id="AP005690">
    <property type="protein sequence ID" value="BAD31645.1"/>
    <property type="molecule type" value="Genomic_DNA"/>
</dbReference>
<feature type="signal peptide" evidence="1">
    <location>
        <begin position="1"/>
        <end position="22"/>
    </location>
</feature>
<protein>
    <recommendedName>
        <fullName evidence="4">Secreted protein</fullName>
    </recommendedName>
</protein>
<reference evidence="3" key="1">
    <citation type="journal article" date="2005" name="Nature">
        <title>The map-based sequence of the rice genome.</title>
        <authorList>
            <consortium name="International rice genome sequencing project (IRGSP)"/>
            <person name="Matsumoto T."/>
            <person name="Wu J."/>
            <person name="Kanamori H."/>
            <person name="Katayose Y."/>
            <person name="Fujisawa M."/>
            <person name="Namiki N."/>
            <person name="Mizuno H."/>
            <person name="Yamamoto K."/>
            <person name="Antonio B.A."/>
            <person name="Baba T."/>
            <person name="Sakata K."/>
            <person name="Nagamura Y."/>
            <person name="Aoki H."/>
            <person name="Arikawa K."/>
            <person name="Arita K."/>
            <person name="Bito T."/>
            <person name="Chiden Y."/>
            <person name="Fujitsuka N."/>
            <person name="Fukunaka R."/>
            <person name="Hamada M."/>
            <person name="Harada C."/>
            <person name="Hayashi A."/>
            <person name="Hijishita S."/>
            <person name="Honda M."/>
            <person name="Hosokawa S."/>
            <person name="Ichikawa Y."/>
            <person name="Idonuma A."/>
            <person name="Iijima M."/>
            <person name="Ikeda M."/>
            <person name="Ikeno M."/>
            <person name="Ito K."/>
            <person name="Ito S."/>
            <person name="Ito T."/>
            <person name="Ito Y."/>
            <person name="Ito Y."/>
            <person name="Iwabuchi A."/>
            <person name="Kamiya K."/>
            <person name="Karasawa W."/>
            <person name="Kurita K."/>
            <person name="Katagiri S."/>
            <person name="Kikuta A."/>
            <person name="Kobayashi H."/>
            <person name="Kobayashi N."/>
            <person name="Machita K."/>
            <person name="Maehara T."/>
            <person name="Masukawa M."/>
            <person name="Mizubayashi T."/>
            <person name="Mukai Y."/>
            <person name="Nagasaki H."/>
            <person name="Nagata Y."/>
            <person name="Naito S."/>
            <person name="Nakashima M."/>
            <person name="Nakama Y."/>
            <person name="Nakamichi Y."/>
            <person name="Nakamura M."/>
            <person name="Meguro A."/>
            <person name="Negishi M."/>
            <person name="Ohta I."/>
            <person name="Ohta T."/>
            <person name="Okamoto M."/>
            <person name="Ono N."/>
            <person name="Saji S."/>
            <person name="Sakaguchi M."/>
            <person name="Sakai K."/>
            <person name="Shibata M."/>
            <person name="Shimokawa T."/>
            <person name="Song J."/>
            <person name="Takazaki Y."/>
            <person name="Terasawa K."/>
            <person name="Tsugane M."/>
            <person name="Tsuji K."/>
            <person name="Ueda S."/>
            <person name="Waki K."/>
            <person name="Yamagata H."/>
            <person name="Yamamoto M."/>
            <person name="Yamamoto S."/>
            <person name="Yamane H."/>
            <person name="Yoshiki S."/>
            <person name="Yoshihara R."/>
            <person name="Yukawa K."/>
            <person name="Zhong H."/>
            <person name="Yano M."/>
            <person name="Yuan Q."/>
            <person name="Ouyang S."/>
            <person name="Liu J."/>
            <person name="Jones K.M."/>
            <person name="Gansberger K."/>
            <person name="Moffat K."/>
            <person name="Hill J."/>
            <person name="Bera J."/>
            <person name="Fadrosh D."/>
            <person name="Jin S."/>
            <person name="Johri S."/>
            <person name="Kim M."/>
            <person name="Overton L."/>
            <person name="Reardon M."/>
            <person name="Tsitrin T."/>
            <person name="Vuong H."/>
            <person name="Weaver B."/>
            <person name="Ciecko A."/>
            <person name="Tallon L."/>
            <person name="Jackson J."/>
            <person name="Pai G."/>
            <person name="Aken S.V."/>
            <person name="Utterback T."/>
            <person name="Reidmuller S."/>
            <person name="Feldblyum T."/>
            <person name="Hsiao J."/>
            <person name="Zismann V."/>
            <person name="Iobst S."/>
            <person name="de Vazeille A.R."/>
            <person name="Buell C.R."/>
            <person name="Ying K."/>
            <person name="Li Y."/>
            <person name="Lu T."/>
            <person name="Huang Y."/>
            <person name="Zhao Q."/>
            <person name="Feng Q."/>
            <person name="Zhang L."/>
            <person name="Zhu J."/>
            <person name="Weng Q."/>
            <person name="Mu J."/>
            <person name="Lu Y."/>
            <person name="Fan D."/>
            <person name="Liu Y."/>
            <person name="Guan J."/>
            <person name="Zhang Y."/>
            <person name="Yu S."/>
            <person name="Liu X."/>
            <person name="Zhang Y."/>
            <person name="Hong G."/>
            <person name="Han B."/>
            <person name="Choisne N."/>
            <person name="Demange N."/>
            <person name="Orjeda G."/>
            <person name="Samain S."/>
            <person name="Cattolico L."/>
            <person name="Pelletier E."/>
            <person name="Couloux A."/>
            <person name="Segurens B."/>
            <person name="Wincker P."/>
            <person name="D'Hont A."/>
            <person name="Scarpelli C."/>
            <person name="Weissenbach J."/>
            <person name="Salanoubat M."/>
            <person name="Quetier F."/>
            <person name="Yu Y."/>
            <person name="Kim H.R."/>
            <person name="Rambo T."/>
            <person name="Currie J."/>
            <person name="Collura K."/>
            <person name="Luo M."/>
            <person name="Yang T."/>
            <person name="Ammiraju J.S.S."/>
            <person name="Engler F."/>
            <person name="Soderlund C."/>
            <person name="Wing R.A."/>
            <person name="Palmer L.E."/>
            <person name="de la Bastide M."/>
            <person name="Spiegel L."/>
            <person name="Nascimento L."/>
            <person name="Zutavern T."/>
            <person name="O'Shaughnessy A."/>
            <person name="Dike S."/>
            <person name="Dedhia N."/>
            <person name="Preston R."/>
            <person name="Balija V."/>
            <person name="McCombie W.R."/>
            <person name="Chow T."/>
            <person name="Chen H."/>
            <person name="Chung M."/>
            <person name="Chen C."/>
            <person name="Shaw J."/>
            <person name="Wu H."/>
            <person name="Hsiao K."/>
            <person name="Chao Y."/>
            <person name="Chu M."/>
            <person name="Cheng C."/>
            <person name="Hour A."/>
            <person name="Lee P."/>
            <person name="Lin S."/>
            <person name="Lin Y."/>
            <person name="Liou J."/>
            <person name="Liu S."/>
            <person name="Hsing Y."/>
            <person name="Raghuvanshi S."/>
            <person name="Mohanty A."/>
            <person name="Bharti A.K."/>
            <person name="Gaur A."/>
            <person name="Gupta V."/>
            <person name="Kumar D."/>
            <person name="Ravi V."/>
            <person name="Vij S."/>
            <person name="Kapur A."/>
            <person name="Khurana P."/>
            <person name="Khurana P."/>
            <person name="Khurana J.P."/>
            <person name="Tyagi A.K."/>
            <person name="Gaikwad K."/>
            <person name="Singh A."/>
            <person name="Dalal V."/>
            <person name="Srivastava S."/>
            <person name="Dixit A."/>
            <person name="Pal A.K."/>
            <person name="Ghazi I.A."/>
            <person name="Yadav M."/>
            <person name="Pandit A."/>
            <person name="Bhargava A."/>
            <person name="Sureshbabu K."/>
            <person name="Batra K."/>
            <person name="Sharma T.R."/>
            <person name="Mohapatra T."/>
            <person name="Singh N.K."/>
            <person name="Messing J."/>
            <person name="Nelson A.B."/>
            <person name="Fuks G."/>
            <person name="Kavchok S."/>
            <person name="Keizer G."/>
            <person name="Linton E."/>
            <person name="Llaca V."/>
            <person name="Song R."/>
            <person name="Tanyolac B."/>
            <person name="Young S."/>
            <person name="Ho-Il K."/>
            <person name="Hahn J.H."/>
            <person name="Sangsakoo G."/>
            <person name="Vanavichit A."/>
            <person name="de Mattos Luiz.A.T."/>
            <person name="Zimmer P.D."/>
            <person name="Malone G."/>
            <person name="Dellagostin O."/>
            <person name="de Oliveira A.C."/>
            <person name="Bevan M."/>
            <person name="Bancroft I."/>
            <person name="Minx P."/>
            <person name="Cordum H."/>
            <person name="Wilson R."/>
            <person name="Cheng Z."/>
            <person name="Jin W."/>
            <person name="Jiang J."/>
            <person name="Leong S.A."/>
            <person name="Iwama H."/>
            <person name="Gojobori T."/>
            <person name="Itoh T."/>
            <person name="Niimura Y."/>
            <person name="Fujii Y."/>
            <person name="Habara T."/>
            <person name="Sakai H."/>
            <person name="Sato Y."/>
            <person name="Wilson G."/>
            <person name="Kumar K."/>
            <person name="McCouch S."/>
            <person name="Juretic N."/>
            <person name="Hoen D."/>
            <person name="Wright S."/>
            <person name="Bruskiewich R."/>
            <person name="Bureau T."/>
            <person name="Miyao A."/>
            <person name="Hirochika H."/>
            <person name="Nishikawa T."/>
            <person name="Kadowaki K."/>
            <person name="Sugiura M."/>
            <person name="Burr B."/>
            <person name="Sasaki T."/>
        </authorList>
    </citation>
    <scope>NUCLEOTIDE SEQUENCE [LARGE SCALE GENOMIC DNA]</scope>
    <source>
        <strain evidence="3">cv. Nipponbare</strain>
    </source>
</reference>